<dbReference type="EMBL" id="CAJRST010015557">
    <property type="protein sequence ID" value="CAG5932301.1"/>
    <property type="molecule type" value="Genomic_DNA"/>
</dbReference>
<dbReference type="OrthoDB" id="10256089at2759"/>
<dbReference type="InterPro" id="IPR018159">
    <property type="entry name" value="Spectrin/alpha-actinin"/>
</dbReference>
<dbReference type="SMART" id="SM00516">
    <property type="entry name" value="SEC14"/>
    <property type="match status" value="1"/>
</dbReference>
<dbReference type="AlphaFoldDB" id="A0A8S4BBR4"/>
<evidence type="ECO:0000256" key="2">
    <source>
        <dbReference type="SAM" id="MobiDB-lite"/>
    </source>
</evidence>
<dbReference type="InterPro" id="IPR036865">
    <property type="entry name" value="CRAL-TRIO_dom_sf"/>
</dbReference>
<keyword evidence="1" id="KW-0344">Guanine-nucleotide releasing factor</keyword>
<evidence type="ECO:0000256" key="1">
    <source>
        <dbReference type="ARBA" id="ARBA00022658"/>
    </source>
</evidence>
<dbReference type="Pfam" id="PF13716">
    <property type="entry name" value="CRAL_TRIO_2"/>
    <property type="match status" value="1"/>
</dbReference>
<feature type="compositionally biased region" description="Basic and acidic residues" evidence="2">
    <location>
        <begin position="512"/>
        <end position="528"/>
    </location>
</feature>
<feature type="region of interest" description="Disordered" evidence="2">
    <location>
        <begin position="401"/>
        <end position="426"/>
    </location>
</feature>
<dbReference type="GO" id="GO:0005085">
    <property type="term" value="F:guanyl-nucleotide exchange factor activity"/>
    <property type="evidence" value="ECO:0007669"/>
    <property type="project" value="UniProtKB-KW"/>
</dbReference>
<dbReference type="Gene3D" id="1.20.58.60">
    <property type="match status" value="1"/>
</dbReference>
<dbReference type="Proteomes" id="UP000677803">
    <property type="component" value="Unassembled WGS sequence"/>
</dbReference>
<feature type="compositionally biased region" description="Basic and acidic residues" evidence="2">
    <location>
        <begin position="11"/>
        <end position="21"/>
    </location>
</feature>
<dbReference type="PANTHER" id="PTHR22826:SF117">
    <property type="entry name" value="PLECKSTRIN HOMOLOGY DOMAIN-CONTAINING FAMILY G MEMBER 4B-RELATED"/>
    <property type="match status" value="1"/>
</dbReference>
<dbReference type="PANTHER" id="PTHR22826">
    <property type="entry name" value="RHO GUANINE EXCHANGE FACTOR-RELATED"/>
    <property type="match status" value="1"/>
</dbReference>
<dbReference type="GO" id="GO:0005737">
    <property type="term" value="C:cytoplasm"/>
    <property type="evidence" value="ECO:0007669"/>
    <property type="project" value="TreeGrafter"/>
</dbReference>
<comment type="caution">
    <text evidence="4">The sequence shown here is derived from an EMBL/GenBank/DDBJ whole genome shotgun (WGS) entry which is preliminary data.</text>
</comment>
<feature type="compositionally biased region" description="Gly residues" evidence="2">
    <location>
        <begin position="411"/>
        <end position="423"/>
    </location>
</feature>
<evidence type="ECO:0000313" key="5">
    <source>
        <dbReference type="Proteomes" id="UP000677803"/>
    </source>
</evidence>
<dbReference type="Gene3D" id="3.40.525.10">
    <property type="entry name" value="CRAL-TRIO lipid binding domain"/>
    <property type="match status" value="1"/>
</dbReference>
<accession>A0A8S4BBR4</accession>
<dbReference type="GO" id="GO:0019898">
    <property type="term" value="C:extrinsic component of membrane"/>
    <property type="evidence" value="ECO:0007669"/>
    <property type="project" value="TreeGrafter"/>
</dbReference>
<name>A0A8S4BBR4_9TELE</name>
<proteinExistence type="predicted"/>
<evidence type="ECO:0000313" key="4">
    <source>
        <dbReference type="EMBL" id="CAG5932301.1"/>
    </source>
</evidence>
<dbReference type="SUPFAM" id="SSF46966">
    <property type="entry name" value="Spectrin repeat"/>
    <property type="match status" value="1"/>
</dbReference>
<feature type="compositionally biased region" description="Acidic residues" evidence="2">
    <location>
        <begin position="36"/>
        <end position="49"/>
    </location>
</feature>
<feature type="domain" description="CRAL-TRIO" evidence="3">
    <location>
        <begin position="159"/>
        <end position="323"/>
    </location>
</feature>
<feature type="region of interest" description="Disordered" evidence="2">
    <location>
        <begin position="1"/>
        <end position="98"/>
    </location>
</feature>
<reference evidence="4" key="1">
    <citation type="submission" date="2021-05" db="EMBL/GenBank/DDBJ databases">
        <authorList>
            <person name="Tigano A."/>
        </authorList>
    </citation>
    <scope>NUCLEOTIDE SEQUENCE</scope>
</reference>
<dbReference type="InterPro" id="IPR051336">
    <property type="entry name" value="RhoGEF_Guanine_NuclExch_SF"/>
</dbReference>
<dbReference type="GO" id="GO:0007411">
    <property type="term" value="P:axon guidance"/>
    <property type="evidence" value="ECO:0007669"/>
    <property type="project" value="TreeGrafter"/>
</dbReference>
<evidence type="ECO:0000259" key="3">
    <source>
        <dbReference type="PROSITE" id="PS50191"/>
    </source>
</evidence>
<dbReference type="GO" id="GO:0005886">
    <property type="term" value="C:plasma membrane"/>
    <property type="evidence" value="ECO:0007669"/>
    <property type="project" value="TreeGrafter"/>
</dbReference>
<dbReference type="PROSITE" id="PS50191">
    <property type="entry name" value="CRAL_TRIO"/>
    <property type="match status" value="1"/>
</dbReference>
<dbReference type="CDD" id="cd00170">
    <property type="entry name" value="SEC14"/>
    <property type="match status" value="1"/>
</dbReference>
<protein>
    <submittedName>
        <fullName evidence="4">(Atlantic silverside) hypothetical protein</fullName>
    </submittedName>
</protein>
<dbReference type="SMART" id="SM00150">
    <property type="entry name" value="SPEC"/>
    <property type="match status" value="1"/>
</dbReference>
<feature type="region of interest" description="Disordered" evidence="2">
    <location>
        <begin position="501"/>
        <end position="546"/>
    </location>
</feature>
<gene>
    <name evidence="4" type="ORF">MMEN_LOCUS13325</name>
</gene>
<dbReference type="InterPro" id="IPR001251">
    <property type="entry name" value="CRAL-TRIO_dom"/>
</dbReference>
<feature type="compositionally biased region" description="Low complexity" evidence="2">
    <location>
        <begin position="501"/>
        <end position="511"/>
    </location>
</feature>
<keyword evidence="5" id="KW-1185">Reference proteome</keyword>
<feature type="compositionally biased region" description="Basic and acidic residues" evidence="2">
    <location>
        <begin position="68"/>
        <end position="79"/>
    </location>
</feature>
<organism evidence="4 5">
    <name type="scientific">Menidia menidia</name>
    <name type="common">Atlantic silverside</name>
    <dbReference type="NCBI Taxonomy" id="238744"/>
    <lineage>
        <taxon>Eukaryota</taxon>
        <taxon>Metazoa</taxon>
        <taxon>Chordata</taxon>
        <taxon>Craniata</taxon>
        <taxon>Vertebrata</taxon>
        <taxon>Euteleostomi</taxon>
        <taxon>Actinopterygii</taxon>
        <taxon>Neopterygii</taxon>
        <taxon>Teleostei</taxon>
        <taxon>Neoteleostei</taxon>
        <taxon>Acanthomorphata</taxon>
        <taxon>Ovalentaria</taxon>
        <taxon>Atherinomorphae</taxon>
        <taxon>Atheriniformes</taxon>
        <taxon>Atherinopsidae</taxon>
        <taxon>Menidiinae</taxon>
        <taxon>Menidia</taxon>
    </lineage>
</organism>
<sequence length="546" mass="59028">MQPSCKAPVRLRAETHTERRTRTGGGSRSSIRGGAEEEEEEQEEEEEEEDRRSRLSSDGPPGTGDTGPRLEPRDRMREREEEEEEEAEVAGGESQVGVERRSLTAWRRRGVSITVSGSSRARACARAGWRVRPGRIVGRPAGVVSVCPGKAESVRAVDVLTVLREKVAFVSGGRDKRGGPILTFPARTNHDRIKQEDLSRLVTYLSTIPSEDVRARGFTVVVDMRGSKWDSVKPVLRTLQESFSSSIHSALLIKPDTFWQKHKTNLGSAKLSFEGVLQRPQHPLPAVRAVCLQTSLVSVEGLSRLVDPSQLTSDLGGSLEYDHVEWTELRLGLEEFSGAASQLLAQLEQLEAGLSRVPEPQDMDEARKLLEEHGRLRNAIATAPVDALDREGRSLLQRMRLGPSHGDAPSEGGGGGGGGGTWLSGGADFQSVAPKVSSLLERLQAGRGHLLQTCADRKLHLDQALQLHLFQQDAAKVRAAAGQVRGAQVRVGQVRAAQVRAAQVRGGQVRGRPGEGRPGEGRPGEGRPGEGTGRPASVSSRPPPPA</sequence>